<dbReference type="HOGENOM" id="CLU_000288_34_1_1"/>
<dbReference type="Pfam" id="PF24883">
    <property type="entry name" value="NPHP3_N"/>
    <property type="match status" value="1"/>
</dbReference>
<accession>G9PAU8</accession>
<dbReference type="AlphaFoldDB" id="G9PAU8"/>
<dbReference type="EMBL" id="ABDG02000028">
    <property type="protein sequence ID" value="EHK40130.1"/>
    <property type="molecule type" value="Genomic_DNA"/>
</dbReference>
<feature type="compositionally biased region" description="Low complexity" evidence="2">
    <location>
        <begin position="723"/>
        <end position="738"/>
    </location>
</feature>
<dbReference type="OrthoDB" id="7464126at2759"/>
<feature type="region of interest" description="Disordered" evidence="2">
    <location>
        <begin position="707"/>
        <end position="738"/>
    </location>
</feature>
<evidence type="ECO:0000313" key="5">
    <source>
        <dbReference type="Proteomes" id="UP000005426"/>
    </source>
</evidence>
<sequence length="804" mass="91585">MAGAGSSRTGASIVYEREEGEPIVDIVLVHGLQGHPFKTWTYVSWLGQLFQKLKDDKNQDNVKRNPKASTFWPRDLLPSNCPKARIIVLGYDTVVVKLPSGGKTNRNNIFMHGKDLLNELSRTRPLGRRVIFVAHSLGGILVKEMLSNCSTSNSHELQDILASTSAVIFLGTPHRGSSVASLGAVARKAASFFLLDTNPSIINSLALKDADLSRCQDVFSSLWAKHDFQVKTFQEALEFKFKFKGLPFVTVRAKVVPDYSSCIGDPRERAETLHGDHREICRFDSANCPNYKKVSGELKKIYIQLEAVDYALEIPKLDYASSARIERFLRFPGMQNRLKAINSPLLNTCGWLHRVQAYADWIAREKIEEHHGLLQIVGKPGSGKSTIMKRIFEQVLSKFHGTTTCVAGFFFNQRGSLLEHSSLGMFRSLLYQILRFHPQKFPALLKLQEQELQEYDEHQISELYLSNLRDMFQDLFLDQQSDTRTIIFVDALDECDEPGSREIAYFFRHLTDAAYSVGVRLDVCLSRRDFPNVLLRDCPEVRLEKFTRCDIEYYISRQLEIAGFGDNQTMKLIQREIADKADGIFLWVILVIEKTIKERDNGRNEKYLLREIRRLPAQLNELFTELLDPSKMSKSELRMTLRLYQWAVLSTSPLRLREWHHILAFIQDEPPTSLAEWKDSIYYTATDEQLVKQLRVISRGLVEVKTHHYDNPDNPSDVEDMRSAGAGAGSLDSSSGESRIVQPIHESVRAFFVEGGEWLSKASEIAGYTMNDIVSFCAQGHITLMKCCFQYLAIKELQELCDAR</sequence>
<reference evidence="4 5" key="1">
    <citation type="journal article" date="2011" name="Genome Biol.">
        <title>Comparative genome sequence analysis underscores mycoparasitism as the ancestral life style of Trichoderma.</title>
        <authorList>
            <person name="Kubicek C.P."/>
            <person name="Herrera-Estrella A."/>
            <person name="Seidl-Seiboth V."/>
            <person name="Martinez D.A."/>
            <person name="Druzhinina I.S."/>
            <person name="Thon M."/>
            <person name="Zeilinger S."/>
            <person name="Casas-Flores S."/>
            <person name="Horwitz B.A."/>
            <person name="Mukherjee P.K."/>
            <person name="Mukherjee M."/>
            <person name="Kredics L."/>
            <person name="Alcaraz L.D."/>
            <person name="Aerts A."/>
            <person name="Antal Z."/>
            <person name="Atanasova L."/>
            <person name="Cervantes-Badillo M.G."/>
            <person name="Challacombe J."/>
            <person name="Chertkov O."/>
            <person name="McCluskey K."/>
            <person name="Coulpier F."/>
            <person name="Deshpande N."/>
            <person name="von Doehren H."/>
            <person name="Ebbole D.J."/>
            <person name="Esquivel-Naranjo E.U."/>
            <person name="Fekete E."/>
            <person name="Flipphi M."/>
            <person name="Glaser F."/>
            <person name="Gomez-Rodriguez E.Y."/>
            <person name="Gruber S."/>
            <person name="Han C."/>
            <person name="Henrissat B."/>
            <person name="Hermosa R."/>
            <person name="Hernandez-Onate M."/>
            <person name="Karaffa L."/>
            <person name="Kosti I."/>
            <person name="Le Crom S."/>
            <person name="Lindquist E."/>
            <person name="Lucas S."/>
            <person name="Luebeck M."/>
            <person name="Luebeck P.S."/>
            <person name="Margeot A."/>
            <person name="Metz B."/>
            <person name="Misra M."/>
            <person name="Nevalainen H."/>
            <person name="Omann M."/>
            <person name="Packer N."/>
            <person name="Perrone G."/>
            <person name="Uresti-Rivera E.E."/>
            <person name="Salamov A."/>
            <person name="Schmoll M."/>
            <person name="Seiboth B."/>
            <person name="Shapiro H."/>
            <person name="Sukno S."/>
            <person name="Tamayo-Ramos J.A."/>
            <person name="Tisch D."/>
            <person name="Wiest A."/>
            <person name="Wilkinson H.H."/>
            <person name="Zhang M."/>
            <person name="Coutinho P.M."/>
            <person name="Kenerley C.M."/>
            <person name="Monte E."/>
            <person name="Baker S.E."/>
            <person name="Grigoriev I.V."/>
        </authorList>
    </citation>
    <scope>NUCLEOTIDE SEQUENCE [LARGE SCALE GENOMIC DNA]</scope>
    <source>
        <strain evidence="5">ATCC 20476 / IMI 206040</strain>
    </source>
</reference>
<keyword evidence="5" id="KW-1185">Reference proteome</keyword>
<dbReference type="SUPFAM" id="SSF52540">
    <property type="entry name" value="P-loop containing nucleoside triphosphate hydrolases"/>
    <property type="match status" value="1"/>
</dbReference>
<proteinExistence type="predicted"/>
<dbReference type="Gene3D" id="3.40.50.300">
    <property type="entry name" value="P-loop containing nucleotide triphosphate hydrolases"/>
    <property type="match status" value="1"/>
</dbReference>
<keyword evidence="1" id="KW-0677">Repeat</keyword>
<dbReference type="SUPFAM" id="SSF53474">
    <property type="entry name" value="alpha/beta-Hydrolases"/>
    <property type="match status" value="1"/>
</dbReference>
<protein>
    <recommendedName>
        <fullName evidence="3">Nephrocystin 3-like N-terminal domain-containing protein</fullName>
    </recommendedName>
</protein>
<dbReference type="Gene3D" id="3.40.50.1820">
    <property type="entry name" value="alpha/beta hydrolase"/>
    <property type="match status" value="1"/>
</dbReference>
<feature type="non-terminal residue" evidence="4">
    <location>
        <position position="804"/>
    </location>
</feature>
<comment type="caution">
    <text evidence="4">The sequence shown here is derived from an EMBL/GenBank/DDBJ whole genome shotgun (WGS) entry which is preliminary data.</text>
</comment>
<dbReference type="InterPro" id="IPR029058">
    <property type="entry name" value="AB_hydrolase_fold"/>
</dbReference>
<dbReference type="Proteomes" id="UP000005426">
    <property type="component" value="Unassembled WGS sequence"/>
</dbReference>
<gene>
    <name evidence="4" type="ORF">TRIATDRAFT_42430</name>
</gene>
<evidence type="ECO:0000259" key="3">
    <source>
        <dbReference type="Pfam" id="PF24883"/>
    </source>
</evidence>
<dbReference type="eggNOG" id="KOG2029">
    <property type="taxonomic scope" value="Eukaryota"/>
</dbReference>
<dbReference type="PANTHER" id="PTHR10039:SF5">
    <property type="entry name" value="NACHT DOMAIN-CONTAINING PROTEIN"/>
    <property type="match status" value="1"/>
</dbReference>
<evidence type="ECO:0000256" key="2">
    <source>
        <dbReference type="SAM" id="MobiDB-lite"/>
    </source>
</evidence>
<dbReference type="InterPro" id="IPR027417">
    <property type="entry name" value="P-loop_NTPase"/>
</dbReference>
<feature type="domain" description="Nephrocystin 3-like N-terminal" evidence="3">
    <location>
        <begin position="347"/>
        <end position="514"/>
    </location>
</feature>
<name>G9PAU8_HYPAI</name>
<evidence type="ECO:0000256" key="1">
    <source>
        <dbReference type="ARBA" id="ARBA00022737"/>
    </source>
</evidence>
<dbReference type="InterPro" id="IPR056884">
    <property type="entry name" value="NPHP3-like_N"/>
</dbReference>
<evidence type="ECO:0000313" key="4">
    <source>
        <dbReference type="EMBL" id="EHK40130.1"/>
    </source>
</evidence>
<dbReference type="PANTHER" id="PTHR10039">
    <property type="entry name" value="AMELOGENIN"/>
    <property type="match status" value="1"/>
</dbReference>
<dbReference type="OMA" id="MERNNAG"/>
<organism evidence="4 5">
    <name type="scientific">Hypocrea atroviridis (strain ATCC 20476 / IMI 206040)</name>
    <name type="common">Trichoderma atroviride</name>
    <dbReference type="NCBI Taxonomy" id="452589"/>
    <lineage>
        <taxon>Eukaryota</taxon>
        <taxon>Fungi</taxon>
        <taxon>Dikarya</taxon>
        <taxon>Ascomycota</taxon>
        <taxon>Pezizomycotina</taxon>
        <taxon>Sordariomycetes</taxon>
        <taxon>Hypocreomycetidae</taxon>
        <taxon>Hypocreales</taxon>
        <taxon>Hypocreaceae</taxon>
        <taxon>Trichoderma</taxon>
    </lineage>
</organism>